<evidence type="ECO:0000256" key="2">
    <source>
        <dbReference type="ARBA" id="ARBA00022614"/>
    </source>
</evidence>
<dbReference type="Pfam" id="PF23598">
    <property type="entry name" value="LRR_14"/>
    <property type="match status" value="4"/>
</dbReference>
<evidence type="ECO:0000313" key="6">
    <source>
        <dbReference type="Proteomes" id="UP001497512"/>
    </source>
</evidence>
<dbReference type="SUPFAM" id="SSF52540">
    <property type="entry name" value="P-loop containing nucleoside triphosphate hydrolases"/>
    <property type="match status" value="2"/>
</dbReference>
<accession>A0ABP0T8D3</accession>
<dbReference type="EMBL" id="OZ019893">
    <property type="protein sequence ID" value="CAK9189547.1"/>
    <property type="molecule type" value="Genomic_DNA"/>
</dbReference>
<dbReference type="InterPro" id="IPR032675">
    <property type="entry name" value="LRR_dom_sf"/>
</dbReference>
<evidence type="ECO:0000256" key="3">
    <source>
        <dbReference type="ARBA" id="ARBA00022737"/>
    </source>
</evidence>
<organism evidence="5 6">
    <name type="scientific">Sphagnum troendelagicum</name>
    <dbReference type="NCBI Taxonomy" id="128251"/>
    <lineage>
        <taxon>Eukaryota</taxon>
        <taxon>Viridiplantae</taxon>
        <taxon>Streptophyta</taxon>
        <taxon>Embryophyta</taxon>
        <taxon>Bryophyta</taxon>
        <taxon>Sphagnophytina</taxon>
        <taxon>Sphagnopsida</taxon>
        <taxon>Sphagnales</taxon>
        <taxon>Sphagnaceae</taxon>
        <taxon>Sphagnum</taxon>
    </lineage>
</organism>
<dbReference type="Gene3D" id="3.80.10.10">
    <property type="entry name" value="Ribonuclease Inhibitor"/>
    <property type="match status" value="5"/>
</dbReference>
<dbReference type="Pfam" id="PF00931">
    <property type="entry name" value="NB-ARC"/>
    <property type="match status" value="2"/>
</dbReference>
<dbReference type="InterPro" id="IPR058192">
    <property type="entry name" value="WHD_ROQ1-like"/>
</dbReference>
<dbReference type="InterPro" id="IPR027417">
    <property type="entry name" value="P-loop_NTPase"/>
</dbReference>
<dbReference type="SUPFAM" id="SSF52058">
    <property type="entry name" value="L domain-like"/>
    <property type="match status" value="4"/>
</dbReference>
<dbReference type="PANTHER" id="PTHR45752:SF195">
    <property type="entry name" value="LEUCINE-RICH REPEAT (LRR) FAMILY PROTEIN-RELATED"/>
    <property type="match status" value="1"/>
</dbReference>
<proteinExistence type="inferred from homology"/>
<evidence type="ECO:0000313" key="5">
    <source>
        <dbReference type="EMBL" id="CAK9189547.1"/>
    </source>
</evidence>
<dbReference type="InterPro" id="IPR011009">
    <property type="entry name" value="Kinase-like_dom_sf"/>
</dbReference>
<dbReference type="Proteomes" id="UP001497512">
    <property type="component" value="Chromosome 1"/>
</dbReference>
<keyword evidence="6" id="KW-1185">Reference proteome</keyword>
<dbReference type="InterPro" id="IPR002182">
    <property type="entry name" value="NB-ARC"/>
</dbReference>
<evidence type="ECO:0000259" key="4">
    <source>
        <dbReference type="PROSITE" id="PS50011"/>
    </source>
</evidence>
<name>A0ABP0T8D3_9BRYO</name>
<keyword evidence="3" id="KW-0677">Repeat</keyword>
<dbReference type="PANTHER" id="PTHR45752">
    <property type="entry name" value="LEUCINE-RICH REPEAT-CONTAINING"/>
    <property type="match status" value="1"/>
</dbReference>
<dbReference type="SUPFAM" id="SSF56112">
    <property type="entry name" value="Protein kinase-like (PK-like)"/>
    <property type="match status" value="2"/>
</dbReference>
<dbReference type="Gene3D" id="3.30.200.20">
    <property type="entry name" value="Phosphorylase Kinase, domain 1"/>
    <property type="match status" value="1"/>
</dbReference>
<dbReference type="InterPro" id="IPR055414">
    <property type="entry name" value="LRR_R13L4/SHOC2-like"/>
</dbReference>
<reference evidence="5 6" key="1">
    <citation type="submission" date="2024-02" db="EMBL/GenBank/DDBJ databases">
        <authorList>
            <consortium name="ELIXIR-Norway"/>
            <consortium name="Elixir Norway"/>
        </authorList>
    </citation>
    <scope>NUCLEOTIDE SEQUENCE [LARGE SCALE GENOMIC DNA]</scope>
</reference>
<dbReference type="Gene3D" id="1.10.8.430">
    <property type="entry name" value="Helical domain of apoptotic protease-activating factors"/>
    <property type="match status" value="2"/>
</dbReference>
<feature type="domain" description="Protein kinase" evidence="4">
    <location>
        <begin position="1"/>
        <end position="129"/>
    </location>
</feature>
<dbReference type="PROSITE" id="PS50011">
    <property type="entry name" value="PROTEIN_KINASE_DOM"/>
    <property type="match status" value="1"/>
</dbReference>
<dbReference type="InterPro" id="IPR050715">
    <property type="entry name" value="LRR-SigEffector_domain"/>
</dbReference>
<dbReference type="InterPro" id="IPR001245">
    <property type="entry name" value="Ser-Thr/Tyr_kinase_cat_dom"/>
</dbReference>
<dbReference type="Pfam" id="PF23282">
    <property type="entry name" value="WHD_ROQ1"/>
    <property type="match status" value="1"/>
</dbReference>
<evidence type="ECO:0000256" key="1">
    <source>
        <dbReference type="ARBA" id="ARBA00008171"/>
    </source>
</evidence>
<dbReference type="PRINTS" id="PR00364">
    <property type="entry name" value="DISEASERSIST"/>
</dbReference>
<dbReference type="Pfam" id="PF07714">
    <property type="entry name" value="PK_Tyr_Ser-Thr"/>
    <property type="match status" value="1"/>
</dbReference>
<gene>
    <name evidence="5" type="ORF">CSSPTR1EN2_LOCUS198</name>
</gene>
<dbReference type="Gene3D" id="3.40.50.300">
    <property type="entry name" value="P-loop containing nucleotide triphosphate hydrolases"/>
    <property type="match status" value="2"/>
</dbReference>
<keyword evidence="2" id="KW-0433">Leucine-rich repeat</keyword>
<dbReference type="SMART" id="SM00369">
    <property type="entry name" value="LRR_TYP"/>
    <property type="match status" value="22"/>
</dbReference>
<sequence length="2099" mass="239291">MNVAGVIPLKLTDANIGTTTYRAPEMGSNDLPLHEPDKVDVYSFGIMCSEILSGKDPFEGVEKSKIQNEVKEGVRPKLPTNFNGLVSLINECWRLDACNRPSFQAIWIVGMGGIGKTTVAKALYYHIFHNFEAYCFMPNIKANKDNFQLLINILQELGYTRNITNIMKGKEVLRHFFCTKKMLIVLDDVRLQKQLDDLLPIDLDFTNGSRIIMTSRNWIDLRNNVKEEGKFDMPYLDDNNATELFKKYVVINQNERKEEFGLITSQIVKACGGLPLSLKVLGSYLSKETDLKIWQQALKKLQEAESLDGRRNDEQLWGILRISFDELVDEAQYMFLDIVCFFCTNNNHSNMMTKATALRIWDDEKGYPEFTLSTLVNMSLVQITSNGLFVVHDQLRDMGRMISKKEYKGSRWTGNRMLFDLIGLVLNESYTHLANSHSMSTIMCTGLLLCNPNHCSDALQVYAPCSVYKGKWLGVNCVMKIFSQEVQNFQECEKEFKKEVNMIAKLNHPNIVKFLGYGISKEKKWERFIVMELMENDLSKVIFNLSQKGDIPFTYFSAIDIMFQGQIWRSIPHEVVGIEEIVLDLQERLQVQPTIGIVGMGGIGKTTIAKALYDHIYHNFEAYCFMPNIKANKDTFQLLIDILQELGYAGKITNIVKGEEVLRHFFCTKKMFIILDDVRSQKQLDDILPIDLDFTNGSRIVMTSRNWNDLRNNVKEEGKFDVPYLDNNNAMELFEKYVANNQSESKEEFGLVTSQIVKACGGLPLSLKVLGSYLRKETDLKIWQQALKKLQQAHSLDGRQNDEQLWGILRISFDELAEEEQSMFLDIVCFFCTNNNHSNMMTKATALRIWDDEKCSPELTLSTLVNMSLVQIASNGLFVVRDQLRDMGRMISNKEYEGSRWNVEAKKLTPQFLKGLEHTQGLSIEGGEILNYDQDGMVNMLNLRFLKVTSWDYKHVNIFIDIVKHSPNLKWLHIEFDREFNAQKSLCQIFPLFDLNELRVLNIMVGPYGNMYSTTLTTFKKTICNFSKLKKLQEFSIPGTFNLEFDENFGELSALKVLNLQATTWKKLPKAFKHLKNLEKLYLQRNENLIELPQSLGQLTNLQNINVHNCDLDCLPKGLGQLVKLSNLDLSNNKRLVKLPECIKEMKSLTRLHVGGCDLDCLPQGMGRLEKLSNLDLKDDKRLVKLPKCIEEMKSLTSLDVSGCDLDCLPQGMGRLEKLSNLYLGNNKRLVKLPKCIQEMKSLTSLDVNGCDLDCLPQGMGRLEKLSHLDLRHNKRLVKLPECIEEMKSLTSLDVSRCDLDCLPQGMGRLEKLSDLILRDNKRLVKLPECIEEMKSLTSLDVRGCDLDCLPQGMGRLEKLSNLYLGNNKRLVKLPKCMEEMKSLTSLDVNGCDLDCLPQGMGRLEKLSYLDLRHNKRLVKLPECIEEMKSLTSLDVSGCDLDCLPQGMGRLEKLSYLDLRDNKRLVKLPECIEEMKSLTSLHVSGCDLDCLPQGMGRLEKLSYLDLRDNKRLVKLPECIEEMKSLTRLDVGGCDLDCLLQGMGRLEKLYRLILKDNKRLVKLPDCIQEMKSLTSLDLDGCDLDYLPQGMGRLEKLLYLDLRVNKKLVKLPECIEEMRSLTRLDVSGCDLDCLPQGMGRLEKLSNLDLRDNKRLVKLLECIEEMKSLTSLAVSGCDLDCVPQGMGRLEKLSDLDLRDNKRLVKLPECIEEMKSLTSLDVSGCDLDCLPQGMGRLEKLSNLYLGNNKRLVKLPKCIEEMKALTSLDVSGCDLDCLPQGMGRLEKLSYLDLRDNKRLVKLPECIEEMKSLTSLDVSGCDLDCVPQGMGRLENLSNLDLRDNKRLVKLPECIKEMKSLTSLDVSGCDLDCLPQGMGRLEKLSELILRDNKRLVKLPECMEEMKSLTRLNVSGCDLDCLLQGMGRLEKLSNLYLGNNKRLVQLPECIEEMKSLTSLDVNGCDLDCLPQGMGRLEKLSDLDLRDNKRLVKLPECIKEMKSLTRLHVGGCDLDCVPEGMGRLEKLSYLILKDNKRLVKLPECIEEMKSLTWLDVGGCDLDCVPQGMGRLEKLDRLILKDNKRLVKQQQEVNQGTRMRQGNEVIEKP</sequence>
<dbReference type="InterPro" id="IPR042197">
    <property type="entry name" value="Apaf_helical"/>
</dbReference>
<dbReference type="InterPro" id="IPR000719">
    <property type="entry name" value="Prot_kinase_dom"/>
</dbReference>
<comment type="similarity">
    <text evidence="1">Belongs to the protein kinase superfamily. TKL Ser/Thr protein kinase family. ROCO subfamily.</text>
</comment>
<protein>
    <recommendedName>
        <fullName evidence="4">Protein kinase domain-containing protein</fullName>
    </recommendedName>
</protein>
<dbReference type="SMART" id="SM00364">
    <property type="entry name" value="LRR_BAC"/>
    <property type="match status" value="19"/>
</dbReference>
<dbReference type="InterPro" id="IPR003591">
    <property type="entry name" value="Leu-rich_rpt_typical-subtyp"/>
</dbReference>